<evidence type="ECO:0000313" key="2">
    <source>
        <dbReference type="Proteomes" id="UP000287144"/>
    </source>
</evidence>
<reference evidence="1 2" key="1">
    <citation type="submission" date="2017-06" db="EMBL/GenBank/DDBJ databases">
        <title>Comparative genomic analysis of Ambrosia Fusariam Clade fungi.</title>
        <authorList>
            <person name="Stajich J.E."/>
            <person name="Carrillo J."/>
            <person name="Kijimoto T."/>
            <person name="Eskalen A."/>
            <person name="O'Donnell K."/>
            <person name="Kasson M."/>
        </authorList>
    </citation>
    <scope>NUCLEOTIDE SEQUENCE [LARGE SCALE GENOMIC DNA]</scope>
    <source>
        <strain evidence="1 2">NRRL62579</strain>
    </source>
</reference>
<dbReference type="EMBL" id="NKCK01000126">
    <property type="protein sequence ID" value="RSL97442.1"/>
    <property type="molecule type" value="Genomic_DNA"/>
</dbReference>
<dbReference type="Proteomes" id="UP000287144">
    <property type="component" value="Unassembled WGS sequence"/>
</dbReference>
<name>A0A428T5Y3_9HYPO</name>
<gene>
    <name evidence="1" type="ORF">CEP52_010886</name>
</gene>
<comment type="caution">
    <text evidence="1">The sequence shown here is derived from an EMBL/GenBank/DDBJ whole genome shotgun (WGS) entry which is preliminary data.</text>
</comment>
<proteinExistence type="predicted"/>
<keyword evidence="2" id="KW-1185">Reference proteome</keyword>
<protein>
    <submittedName>
        <fullName evidence="1">Uncharacterized protein</fullName>
    </submittedName>
</protein>
<evidence type="ECO:0000313" key="1">
    <source>
        <dbReference type="EMBL" id="RSL97442.1"/>
    </source>
</evidence>
<organism evidence="1 2">
    <name type="scientific">Fusarium oligoseptatum</name>
    <dbReference type="NCBI Taxonomy" id="2604345"/>
    <lineage>
        <taxon>Eukaryota</taxon>
        <taxon>Fungi</taxon>
        <taxon>Dikarya</taxon>
        <taxon>Ascomycota</taxon>
        <taxon>Pezizomycotina</taxon>
        <taxon>Sordariomycetes</taxon>
        <taxon>Hypocreomycetidae</taxon>
        <taxon>Hypocreales</taxon>
        <taxon>Nectriaceae</taxon>
        <taxon>Fusarium</taxon>
        <taxon>Fusarium solani species complex</taxon>
    </lineage>
</organism>
<accession>A0A428T5Y3</accession>
<sequence length="83" mass="9438">MCVCLPSLGVVDGTRRSTSERRAVTISVHSPFSNFWRLPRAWRDPSGCCHFAFAAQKPEACEREALHLAQEPREPSRMNLLRL</sequence>
<dbReference type="AlphaFoldDB" id="A0A428T5Y3"/>